<feature type="region of interest" description="Disordered" evidence="15">
    <location>
        <begin position="2017"/>
        <end position="2055"/>
    </location>
</feature>
<dbReference type="InterPro" id="IPR036322">
    <property type="entry name" value="WD40_repeat_dom_sf"/>
</dbReference>
<evidence type="ECO:0000259" key="16">
    <source>
        <dbReference type="PROSITE" id="PS50135"/>
    </source>
</evidence>
<dbReference type="SUPFAM" id="SSF50978">
    <property type="entry name" value="WD40 repeat-like"/>
    <property type="match status" value="1"/>
</dbReference>
<evidence type="ECO:0000256" key="12">
    <source>
        <dbReference type="PROSITE-ProRule" id="PRU00228"/>
    </source>
</evidence>
<feature type="domain" description="UBR-type" evidence="17">
    <location>
        <begin position="640"/>
        <end position="711"/>
    </location>
</feature>
<evidence type="ECO:0000256" key="13">
    <source>
        <dbReference type="PROSITE-ProRule" id="PRU00508"/>
    </source>
</evidence>
<dbReference type="SMART" id="SM00291">
    <property type="entry name" value="ZnF_ZZ"/>
    <property type="match status" value="2"/>
</dbReference>
<dbReference type="InterPro" id="IPR025704">
    <property type="entry name" value="E3_Ub_ligase_UBR4_C"/>
</dbReference>
<feature type="region of interest" description="Disordered" evidence="15">
    <location>
        <begin position="3588"/>
        <end position="3626"/>
    </location>
</feature>
<dbReference type="Pfam" id="PF00569">
    <property type="entry name" value="ZZ"/>
    <property type="match status" value="2"/>
</dbReference>
<name>A0AAV5DQT5_ELECO</name>
<keyword evidence="10" id="KW-0927">Auxin signaling pathway</keyword>
<proteinExistence type="inferred from homology"/>
<gene>
    <name evidence="18" type="primary">ga31228</name>
    <name evidence="18" type="ORF">PR202_ga31228</name>
</gene>
<evidence type="ECO:0000256" key="10">
    <source>
        <dbReference type="ARBA" id="ARBA00023294"/>
    </source>
</evidence>
<evidence type="ECO:0000256" key="3">
    <source>
        <dbReference type="ARBA" id="ARBA00022473"/>
    </source>
</evidence>
<dbReference type="InterPro" id="IPR016024">
    <property type="entry name" value="ARM-type_fold"/>
</dbReference>
<dbReference type="SUPFAM" id="SSF57850">
    <property type="entry name" value="RING/U-box"/>
    <property type="match status" value="2"/>
</dbReference>
<dbReference type="CDD" id="cd02249">
    <property type="entry name" value="ZZ"/>
    <property type="match status" value="2"/>
</dbReference>
<dbReference type="Proteomes" id="UP001054889">
    <property type="component" value="Unassembled WGS sequence"/>
</dbReference>
<comment type="subcellular location">
    <subcellularLocation>
        <location evidence="1">Membrane</location>
        <topology evidence="1">Multi-pass membrane protein</topology>
    </subcellularLocation>
</comment>
<evidence type="ECO:0000256" key="9">
    <source>
        <dbReference type="ARBA" id="ARBA00023136"/>
    </source>
</evidence>
<dbReference type="EMBL" id="BQKI01000027">
    <property type="protein sequence ID" value="GJN12903.1"/>
    <property type="molecule type" value="Genomic_DNA"/>
</dbReference>
<feature type="domain" description="ZZ-type" evidence="16">
    <location>
        <begin position="3158"/>
        <end position="3217"/>
    </location>
</feature>
<dbReference type="Gene3D" id="3.30.60.90">
    <property type="match status" value="2"/>
</dbReference>
<keyword evidence="5" id="KW-0479">Metal-binding</keyword>
<dbReference type="PROSITE" id="PS01357">
    <property type="entry name" value="ZF_ZZ_1"/>
    <property type="match status" value="2"/>
</dbReference>
<reference evidence="18" key="1">
    <citation type="journal article" date="2018" name="DNA Res.">
        <title>Multiple hybrid de novo genome assembly of finger millet, an orphan allotetraploid crop.</title>
        <authorList>
            <person name="Hatakeyama M."/>
            <person name="Aluri S."/>
            <person name="Balachadran M.T."/>
            <person name="Sivarajan S.R."/>
            <person name="Patrignani A."/>
            <person name="Gruter S."/>
            <person name="Poveda L."/>
            <person name="Shimizu-Inatsugi R."/>
            <person name="Baeten J."/>
            <person name="Francoijs K.J."/>
            <person name="Nataraja K.N."/>
            <person name="Reddy Y.A.N."/>
            <person name="Phadnis S."/>
            <person name="Ravikumar R.L."/>
            <person name="Schlapbach R."/>
            <person name="Sreeman S.M."/>
            <person name="Shimizu K.K."/>
        </authorList>
    </citation>
    <scope>NUCLEOTIDE SEQUENCE</scope>
</reference>
<keyword evidence="19" id="KW-1185">Reference proteome</keyword>
<evidence type="ECO:0000256" key="15">
    <source>
        <dbReference type="SAM" id="MobiDB-lite"/>
    </source>
</evidence>
<keyword evidence="7" id="KW-0862">Zinc</keyword>
<dbReference type="InterPro" id="IPR000433">
    <property type="entry name" value="Znf_ZZ"/>
</dbReference>
<keyword evidence="3" id="KW-0217">Developmental protein</keyword>
<dbReference type="GO" id="GO:0005829">
    <property type="term" value="C:cytosol"/>
    <property type="evidence" value="ECO:0007669"/>
    <property type="project" value="TreeGrafter"/>
</dbReference>
<evidence type="ECO:0000313" key="18">
    <source>
        <dbReference type="EMBL" id="GJN12903.1"/>
    </source>
</evidence>
<dbReference type="InterPro" id="IPR056530">
    <property type="entry name" value="UBR4-like_dom"/>
</dbReference>
<evidence type="ECO:0000256" key="5">
    <source>
        <dbReference type="ARBA" id="ARBA00022723"/>
    </source>
</evidence>
<dbReference type="PROSITE" id="PS52043">
    <property type="entry name" value="UBR4_E3"/>
    <property type="match status" value="2"/>
</dbReference>
<dbReference type="InterPro" id="IPR043145">
    <property type="entry name" value="Znf_ZZ_sf"/>
</dbReference>
<dbReference type="SUPFAM" id="SSF48371">
    <property type="entry name" value="ARM repeat"/>
    <property type="match status" value="2"/>
</dbReference>
<feature type="compositionally biased region" description="Polar residues" evidence="15">
    <location>
        <begin position="4191"/>
        <end position="4221"/>
    </location>
</feature>
<dbReference type="InterPro" id="IPR003126">
    <property type="entry name" value="Znf_UBR"/>
</dbReference>
<keyword evidence="6 12" id="KW-0863">Zinc-finger</keyword>
<accession>A0AAV5DQT5</accession>
<feature type="region of interest" description="Disordered" evidence="15">
    <location>
        <begin position="4177"/>
        <end position="4229"/>
    </location>
</feature>
<evidence type="ECO:0000313" key="19">
    <source>
        <dbReference type="Proteomes" id="UP001054889"/>
    </source>
</evidence>
<keyword evidence="4" id="KW-0812">Transmembrane</keyword>
<dbReference type="CDD" id="cd19681">
    <property type="entry name" value="UBR-box_BIG_like"/>
    <property type="match status" value="1"/>
</dbReference>
<dbReference type="PROSITE" id="PS51157">
    <property type="entry name" value="ZF_UBR"/>
    <property type="match status" value="1"/>
</dbReference>
<evidence type="ECO:0000256" key="4">
    <source>
        <dbReference type="ARBA" id="ARBA00022692"/>
    </source>
</evidence>
<keyword evidence="8" id="KW-1133">Transmembrane helix</keyword>
<dbReference type="SMART" id="SM00396">
    <property type="entry name" value="ZnF_UBR1"/>
    <property type="match status" value="1"/>
</dbReference>
<feature type="compositionally biased region" description="Basic and acidic residues" evidence="15">
    <location>
        <begin position="2044"/>
        <end position="2055"/>
    </location>
</feature>
<evidence type="ECO:0000259" key="17">
    <source>
        <dbReference type="PROSITE" id="PS51157"/>
    </source>
</evidence>
<dbReference type="GO" id="GO:0009734">
    <property type="term" value="P:auxin-activated signaling pathway"/>
    <property type="evidence" value="ECO:0007669"/>
    <property type="project" value="UniProtKB-KW"/>
</dbReference>
<reference evidence="18" key="2">
    <citation type="submission" date="2021-12" db="EMBL/GenBank/DDBJ databases">
        <title>Resequencing data analysis of finger millet.</title>
        <authorList>
            <person name="Hatakeyama M."/>
            <person name="Aluri S."/>
            <person name="Balachadran M.T."/>
            <person name="Sivarajan S.R."/>
            <person name="Poveda L."/>
            <person name="Shimizu-Inatsugi R."/>
            <person name="Schlapbach R."/>
            <person name="Sreeman S.M."/>
            <person name="Shimizu K.K."/>
        </authorList>
    </citation>
    <scope>NUCLEOTIDE SEQUENCE</scope>
</reference>
<feature type="region of interest" description="Disordered" evidence="15">
    <location>
        <begin position="5180"/>
        <end position="5203"/>
    </location>
</feature>
<feature type="zinc finger region" description="UBR-type" evidence="13">
    <location>
        <begin position="640"/>
        <end position="711"/>
    </location>
</feature>
<comment type="similarity">
    <text evidence="2 14">Belongs to the UBR4 family.</text>
</comment>
<dbReference type="InterPro" id="IPR045189">
    <property type="entry name" value="UBR4-like"/>
</dbReference>
<dbReference type="PANTHER" id="PTHR21725:SF1">
    <property type="entry name" value="E3 UBIQUITIN-PROTEIN LIGASE UBR4"/>
    <property type="match status" value="1"/>
</dbReference>
<dbReference type="Pfam" id="PF13764">
    <property type="entry name" value="E3_UbLigase_R4"/>
    <property type="match status" value="2"/>
</dbReference>
<feature type="region of interest" description="Disordered" evidence="15">
    <location>
        <begin position="593"/>
        <end position="632"/>
    </location>
</feature>
<comment type="caution">
    <text evidence="18">The sequence shown here is derived from an EMBL/GenBank/DDBJ whole genome shotgun (WGS) entry which is preliminary data.</text>
</comment>
<evidence type="ECO:0000256" key="6">
    <source>
        <dbReference type="ARBA" id="ARBA00022771"/>
    </source>
</evidence>
<evidence type="ECO:0000256" key="8">
    <source>
        <dbReference type="ARBA" id="ARBA00022989"/>
    </source>
</evidence>
<feature type="compositionally biased region" description="Polar residues" evidence="15">
    <location>
        <begin position="2349"/>
        <end position="2379"/>
    </location>
</feature>
<sequence length="5391" mass="599902">MYSNYTLALVAHAVTYAAHSGFSLGRKILVQYVGYLWWKKNDISSSLNVSDFCATLPCTFHLEILLVAFHLTKESEKADLIKIVLSSLEKMKDPPPGITADVLTRWALLVSRLLLVLRHMLLYPLTNPSWLFARLRSRLRDIQLKEDQSHSMNDCFPSLATVIVERMFENSVKKNDVTNNLLTQLIDITPSHTEFHFDKAAVETLSLNMADLGATILKILSSWCGRSASVADDLIVERYLFLICWSTLSGIGYCGNNSLLKDGLPDYADVNVFLSFALSISNGASSHVGVNLPALIFGLLKRLHSVIPGSSELGSWDFPRKGAWLSFILSLVNAGLWMQSQTDGKTEVDSHEKQEIDREELFALGKSLFTYIMDNRGDFLDVLSSLLEAYLHTFKKAYLSFMCCGRPSLDYCYPSLLLKHSVFDKPKHQPFSEKFSSYMDLLESICEVSLRIDGVTTKLEGAPEGSSILASEHADMSILIDVLDKCKSEQVNLKILHLFTDILSNGFCPGLQQKLQSKFIAMEVPHFSSWLESVILGSSVEVESTNESVFGDTGLNRSVIKRTSAKTSSSGFGSGSLIPKQIKNSENLVIRSGQESNPTVDCDASSAEEDEDDGTSDGELGSMDRDEEEDGNSDRALALKVCTFTSSGSNFMEQHWYFCYTCDLTVSKGCCSVCAKVCHRGHRVVYSRSSRFFCDCGAGGVRGSSCQCLKPRKFTGMPTVPPPAASRFHPIIPFHEDVEQVADSASDFEDDMSTDADNSMKISVPKGFTDTLPTFLKDLDIEARMLEICKKLLPTILSQRELNLFKDRKVCLGGDALVSHSSEIFQLKKAFKSGSLDLKIKADYPNSRELKSHLANGSLSKSLLSISTRGKLAVGEGDKVAIFDVGQIIGQPTATPVTADKTNVKPLSRNIARFEIVHLVFNPLMDHYLAVAGYEDCQVLTLNSRGEVADRLALELALQGAYIRHVEWVPGSQVQLMVVTSMFVKIYDLSQDNISPMHYFTVADDIIADATLVPSSMGKLVLLVLSEGGLLYRLNVVLEGDAGAKILTQTVLVKDAVSVHKGSSLYFSPTYRLLFVSHQDGTTFMGRLDADCSSVTELSYICEEDHDGKSRSAGLHRWRELVAGTGILSCLSKSKSNAPLAVSLGPHVLVAQNMRHSTGSNSTVVGVAAYKPLSKDKTHCLLLYDDGSLHIYSHTPSGGDSSTNLTAEQTKKLGSSILSSRAYAGTKPEFPLDFFEKTTCITSDVKFNSDTTKSSDSESIKQRLTSDDGYLESLTSAGFKVTISNPNPDIVMFMVELKMNLDGKRMDAVLDMEARVGNSSGGRSGKRPQIVHSAPIQEQVLADALRILSRIYQLCQTSHFTDTVDEGVELNNLKCRGLLETIFQSDREPVLLSAACRVLQAVLSKKDVYYHVKDTMRLLGVIKSLPAIMSRLGVGGAASSWVEHIYTFCSYAECLALHSKEKSGVSVAPAVAILKKLLFAPYEAVQTSSSLAISSRFLQGPFPKQTMIVNDDAAESQAKATGSAMNSTTGNAQVMIEEDPATSSVQYCCDGCSTVPILRQRWHCNICPDFDLCETCYEILDADRLPAPHSKDHPMSAIPIELDTFGGESNDIHFSMDELTDSGVLAPADRSVQTSPSSIHVLDASESGDFVDSITDQTTVSISASKRAINSLLLSHLIEELRGWMGSTAGTRAIPIMQLFYRLSSAVGGPFYPGGDNAHSKSSGSVDLTEKSPVQVPVPSIVPLPSSSGDQDKHEFASQLVRACSALRQQSFLNYLMDILQQLVHVFKSSSSNGEASASGSGCGSLLTIRRELPAGNFSPFFSDSYAKSHPTDLFVDYYKLLLENTFRLVYSMVRPEKEKSAEKDRSYKVPNSKDLKLDGYQDVLCSYISNPHTTFVRRYARRLFLHLCGSKTHYYSVRDLWQYSHEVRKLHKIIDKSGGFRNPVPYERSVKLIKCLSTLSEVAAARPKNWQKFCLKHTDLLPFLMDKFYHFSEECIIQTLKLLNLAYYSGKDANHSAQKPESVNHGGSTRTGSQPSDSKKKRKGDDGSEGSSEKSCMDMEHVVEMFSDKDGGMLKRFIDIFLLEWNSAGVRHEAKCVLFGVWYHAKNSLRETMLTILLQKVTYLPMYGQNIVEYTDLMTCLLGKVHDSSAKQNDSEFVNKCLSSECRNINYENLDSFLCNECGYSKYGRFEFHFMAKPSFSFDNMETDDDMRKGLAAIESESENAHRRYQQLMGFKKPLIKLVSSIGEQDIDSQQKDAVQQMMVSLPGPTCKVNRLRRILMTYLHQKNSTDGNALPGPRTARNLARAVLSSFSEGDADAVQELNSLIQKKACTPPKSDGGDREAGLGRSSSMLQSKNDDTTGTSTINMPSAKVQSEISGKSHDAGRRGPDIPLLSYSEWESGASYLDFVRRQYKVSQAVKGSVQKIYHDSHKSDYLVLKYGLRWKRRACRKSCKSDFSKFALGSWVSDLILSSCSQSIRSEICSLISLLCPSNSPRQLQLLNLLMSLLPRTLSAGESAAEYFELLGAMIDSEASRLFLTVRGCLSTLCSLIRKEVSNVESQERSLSIDISQGFILHKLIELLNKFLDIPNIRARFMSDSLLSEILEAFLVIRGLVVQKTKLINDCNRLLKDLLDSLLVESTENKRQFIRACISGLQKHEKKRRTSLFILEQLCDLICPVKPEPVYLLILNKAHTQEEFIRGSMTKNPYSSVEVGPLMRDVKNKICHQLDLIGLLEDDYGMELLVAGNIISLDLSVSQVYEQVWRKHHGQTQHSVSSANTLTAIPSVRDCPPMTVTYRLQGLDGEATEPMIKELEEEREESQDPEIEFAIAGAVRECGGLEIILSMIQSLRDDELRSNQEELVSVLNLLKYCCKIRENRCALLRLGALGLLLETARRAFSVDAMEPAEGQAGFRTSAEWTSGLKLPSIPLILSMLKGLAKGHLPTQKCIDDEGILPLLHALEGVPGENEIGARAENLLDTLANKENNGDGFLGEKIQELRHATRDEMRRRALQKREMLLQGLGMRQEFSSDGGRRIVVSQPIIEGLDDVEEEEDGLACMVCREGYAECLALHSKEKSGVSVAPAVAILKKLLFAPYEAVQTSSSLAISSRFLQVPFPKQTMIVNDDAAESQAKATGSAMNSTTGNAQVMIEEDPATSSVQYCCDGCSTVPILRQRWHCNICPDFDLCETCYEILDADRLPAPHSKDHPMSAIPIELDTFGGESNDIHFSMDELTDSGVLLAPADRSVQTSPSSIHVLDASESGDFVDSIIDQTTVSISASKRAINSLLLSHLIEELRGWMGSTAGTRAIPIMQLFYRLSSAVGGPFMYSSKPDNMDLEKQQSFLNYLMDILQQLVHVFKSSSSNGEASASGSGCGSLLTIRRELPAGNFSPFFSDSYAKSHPTDLFVDYYKLLLENTFRLVYSMVRPEKEKSAEKDRSYKVPNSKDLKLDGYQDVLCSYISNPHTTFVRRYARRLFLHLCGSKTHYYSVRDLWQYSHEVRKLHKIIDKSGGFRNPVPYERSVKLIKCLSTLSEVAAARPKNWQKFCLKHTDLLPFLMDKFYHFSEECIIQTLKLLNLAYYSGKDANHSAQKPESVNHGGSTRTGSQPSDSKKKRKGDDGSEGSSEKSCMDMEHVVEMFSDKDGGMLKRFIDIFLLEWNSAGVRHEAKCVLFGVWYHAKNSLRETMLTILLQKVTYLPMYGQNIVEYTDLMTCLLGKVHDSSAKQNDSEFVNKCLSSEVISRIFDTLHSQNELLANHPNSRIYNTLSCLVEFDGYYLESEPCVTCSCPDVPYSRMKLESLKSETKFTDNRIIVKCTGSFTIQSVTMNVYDARKSKSVKVLNMYYNNRPVTELSELKNNWSLWKRAKSCHLTFNQTELKVDFPIPITACNFMIELDSFYENLQASSLESLQCPRCSRSVTDKHGICSNCHENAYQCRQCRNINYENLLDSFLCNECGYSKYGRFEFHFMAKPSFSFDNMETDDDMRKGLAAIESESENAHRRYQQLMGFKKPLIKLVSSIGEQDIDSQQKDAVQQMMGVLAWAHVQSKSKQLVKAGILSELFENNIHQGPRTARNLARAVLSSFSEGDADAVQELNSLIQKKVMYCLEHHRSMDIAQSTREELLLLSETCALVDEFWEARLRVAFQLLFTSIKVGAKHPAISEHIILPCLRIISQACTPPKSDGGDREAGLGRSSSMLQSKNDDTTGTSTINMPSAKVQSEISGKSHDAGRRGPDIPLLSYSEWESGASYLDFVRRQYKVSQAVKGSVQKIYHDSHKSDYLVLKYGLRWKRRACRKSCKSDFSKFALGSWVSDLILSSCSQSIRSEICSLISLLCPSNSPRQLQLLNLLMSLLPRTLSAGESAAEYFELLGAMIDSEASRLFLTARGCLSTLCSLITKEVSNVESQERSLSIDISQGFILHKLIELLNKFLDIPNIRARFMSDSLLSEILEAFLVIRGLFILEQLCDLICPVKPEPVYLLILNKAHTQEEFIRGSMTKNPYSSVEDDYGMELLVAGNIISLDLSVSQVYEQVWRKHHGQTQHSVSTANTLTAIPSVRDCPPMTVTYRLQGLDGEATEPMIKELEEEREESQDPEIEFAIAGAVRECGGLEIILSMIQSLRDDELRSNQEELVSVLNLLKYCCKIRENRCALLRLGALGLLLETARRAFSVDAMEPAEGILLIVESLTMEANESDISIAQSVFTTNNEETGAGEEARKIVLMFLERLHLGAKKSNKQQRNEEMVARILPYLTYGEPTAMEALIQHFDPYLRDWPEFDRLQKQHEENPKDDSISEKASIQRSSVDNFVRVSESLKTSSCGERLKEIILEKGITKAAVKHVKESFAFAGQADFRTSAEWTSGLKLPSIPLILSMLKGLAKGHLPTQKCIDDEGILPLLHALEGVPGENEIGARAENLLDTLANKENNGDGFLGEKIQELRHATRDEMRRRALQKREMLLQGLGMRQEFSSDGGRRIVVSQPIIEGLDDVKEEEDGLACMVCREGYTLRPTDMLGVYAFSKRVNLGATSSGSGRGDCVYTTVSHFNIIHYQCHQEAKRADAALKNPKKEWDGATLRNNETLCNCIFPLRGPSVPLGQYTRCVDQYWDQLNTLGRADGSRLRLLIYDIVLMLARFATGASFSTDCKGGGRESNSRFLPFMVQMASHLVDGSANQQRQTMAKAVTTYLSSSPSTPESPMRLSASVSGSRATSGSSEETVQFMMVYSLLSESYESWLQHRAAFLQKGIYHAYMQHKHGRTTLKLLPDSSAVRSDEGSSTDIDDNKMLFAIVQPILVYTGLIEQLQHFFKKGKSSVTSKSGENPDSSGNLEKWEILMKEKLGNMKEIVGFSQDLLSWLEDMTSSDDLQEAFDVMGALTDVFSSGHTKCEDFVRAAIRAGRS</sequence>
<feature type="region of interest" description="Disordered" evidence="15">
    <location>
        <begin position="2329"/>
        <end position="2387"/>
    </location>
</feature>
<dbReference type="PROSITE" id="PS50135">
    <property type="entry name" value="ZF_ZZ_2"/>
    <property type="match status" value="2"/>
</dbReference>
<dbReference type="GO" id="GO:0009926">
    <property type="term" value="P:auxin polar transport"/>
    <property type="evidence" value="ECO:0007669"/>
    <property type="project" value="TreeGrafter"/>
</dbReference>
<dbReference type="Pfam" id="PF24079">
    <property type="entry name" value="UBR4"/>
    <property type="match status" value="2"/>
</dbReference>
<feature type="compositionally biased region" description="Low complexity" evidence="15">
    <location>
        <begin position="5194"/>
        <end position="5203"/>
    </location>
</feature>
<dbReference type="GO" id="GO:0008270">
    <property type="term" value="F:zinc ion binding"/>
    <property type="evidence" value="ECO:0007669"/>
    <property type="project" value="UniProtKB-KW"/>
</dbReference>
<evidence type="ECO:0000256" key="11">
    <source>
        <dbReference type="ARBA" id="ARBA00070858"/>
    </source>
</evidence>
<dbReference type="PANTHER" id="PTHR21725">
    <property type="entry name" value="E3 UBIQUITIN-PROTEIN LIGASE UBR4"/>
    <property type="match status" value="1"/>
</dbReference>
<organism evidence="18 19">
    <name type="scientific">Eleusine coracana subsp. coracana</name>
    <dbReference type="NCBI Taxonomy" id="191504"/>
    <lineage>
        <taxon>Eukaryota</taxon>
        <taxon>Viridiplantae</taxon>
        <taxon>Streptophyta</taxon>
        <taxon>Embryophyta</taxon>
        <taxon>Tracheophyta</taxon>
        <taxon>Spermatophyta</taxon>
        <taxon>Magnoliopsida</taxon>
        <taxon>Liliopsida</taxon>
        <taxon>Poales</taxon>
        <taxon>Poaceae</taxon>
        <taxon>PACMAD clade</taxon>
        <taxon>Chloridoideae</taxon>
        <taxon>Cynodonteae</taxon>
        <taxon>Eleusininae</taxon>
        <taxon>Eleusine</taxon>
    </lineage>
</organism>
<feature type="domain" description="ZZ-type" evidence="16">
    <location>
        <begin position="1544"/>
        <end position="1603"/>
    </location>
</feature>
<evidence type="ECO:0000256" key="14">
    <source>
        <dbReference type="PROSITE-ProRule" id="PRU01388"/>
    </source>
</evidence>
<feature type="compositionally biased region" description="Polar residues" evidence="15">
    <location>
        <begin position="2017"/>
        <end position="2036"/>
    </location>
</feature>
<feature type="compositionally biased region" description="Acidic residues" evidence="15">
    <location>
        <begin position="606"/>
        <end position="616"/>
    </location>
</feature>
<feature type="region of interest" description="UBR4 E3 catalytic module" evidence="14">
    <location>
        <begin position="4861"/>
        <end position="5389"/>
    </location>
</feature>
<feature type="region of interest" description="UBR4 E3 catalytic module" evidence="14">
    <location>
        <begin position="2926"/>
        <end position="3065"/>
    </location>
</feature>
<dbReference type="GO" id="GO:0016020">
    <property type="term" value="C:membrane"/>
    <property type="evidence" value="ECO:0007669"/>
    <property type="project" value="UniProtKB-SubCell"/>
</dbReference>
<evidence type="ECO:0000256" key="7">
    <source>
        <dbReference type="ARBA" id="ARBA00022833"/>
    </source>
</evidence>
<evidence type="ECO:0000256" key="1">
    <source>
        <dbReference type="ARBA" id="ARBA00004141"/>
    </source>
</evidence>
<dbReference type="GO" id="GO:0009506">
    <property type="term" value="C:plasmodesma"/>
    <property type="evidence" value="ECO:0007669"/>
    <property type="project" value="TreeGrafter"/>
</dbReference>
<feature type="compositionally biased region" description="Basic and acidic residues" evidence="15">
    <location>
        <begin position="3615"/>
        <end position="3626"/>
    </location>
</feature>
<evidence type="ECO:0000256" key="2">
    <source>
        <dbReference type="ARBA" id="ARBA00009970"/>
    </source>
</evidence>
<feature type="compositionally biased region" description="Polar residues" evidence="15">
    <location>
        <begin position="3588"/>
        <end position="3607"/>
    </location>
</feature>
<protein>
    <recommendedName>
        <fullName evidence="11">Auxin transport protein BIG</fullName>
    </recommendedName>
</protein>
<dbReference type="FunFam" id="3.30.60.90:FF:000010">
    <property type="entry name" value="auxin transport protein BIG"/>
    <property type="match status" value="2"/>
</dbReference>
<keyword evidence="9" id="KW-0472">Membrane</keyword>